<proteinExistence type="predicted"/>
<protein>
    <submittedName>
        <fullName evidence="2">Uncharacterized protein</fullName>
    </submittedName>
</protein>
<evidence type="ECO:0000313" key="3">
    <source>
        <dbReference type="Proteomes" id="UP001190700"/>
    </source>
</evidence>
<feature type="region of interest" description="Disordered" evidence="1">
    <location>
        <begin position="319"/>
        <end position="351"/>
    </location>
</feature>
<evidence type="ECO:0000313" key="2">
    <source>
        <dbReference type="EMBL" id="KAK3275219.1"/>
    </source>
</evidence>
<gene>
    <name evidence="2" type="ORF">CYMTET_16638</name>
</gene>
<feature type="compositionally biased region" description="Polar residues" evidence="1">
    <location>
        <begin position="286"/>
        <end position="297"/>
    </location>
</feature>
<feature type="compositionally biased region" description="Low complexity" evidence="1">
    <location>
        <begin position="329"/>
        <end position="351"/>
    </location>
</feature>
<name>A0AAE0GBP9_9CHLO</name>
<feature type="compositionally biased region" description="Basic and acidic residues" evidence="1">
    <location>
        <begin position="144"/>
        <end position="166"/>
    </location>
</feature>
<accession>A0AAE0GBP9</accession>
<feature type="non-terminal residue" evidence="2">
    <location>
        <position position="477"/>
    </location>
</feature>
<dbReference type="AlphaFoldDB" id="A0AAE0GBP9"/>
<feature type="compositionally biased region" description="Low complexity" evidence="1">
    <location>
        <begin position="202"/>
        <end position="226"/>
    </location>
</feature>
<keyword evidence="3" id="KW-1185">Reference proteome</keyword>
<dbReference type="Proteomes" id="UP001190700">
    <property type="component" value="Unassembled WGS sequence"/>
</dbReference>
<feature type="compositionally biased region" description="Basic and acidic residues" evidence="1">
    <location>
        <begin position="233"/>
        <end position="253"/>
    </location>
</feature>
<sequence length="477" mass="49187">MWRQLGGVTDALKEGFSEFSRDALREGSGLVQDAKKAAAVAPSAGSVVSTASTATAGVALAAAKKAVAAVDNTLTRTNQGLQRNVTATATFPSKNLAESVNTNKANVTDSKVHSKPAASPNLKRPAISNSASPTRAEAGVGQLAKKERLTASRKHAEDQPAKKPLNEGEGTTPHKSRTQGAAAEKELDPFDGLLSPSPPSSPAKSASSAAKSASSAVKTASSPSKTARTRTLPRKDRDAVRDFDTLAKADEKSSTWPVFGETGDSASGRSEDVDGASALPTIAVQPPSSHVTPNVSDAPQEGQAPACGEHDLAVRVDLAAPSPVPGGAPEPSAQAAAETAAAAPSTSQPQTSKLCAEVSRLEALCLELKASLSSAALENAELRGEAQAAQQRAADGELLQQASRDAVSTEQFAARAPLLEVSLQAAALQLFLRAHRPRCTWTCPEPLRAMCIGALPPCGCAGLVLNVYWRPAALWLR</sequence>
<evidence type="ECO:0000256" key="1">
    <source>
        <dbReference type="SAM" id="MobiDB-lite"/>
    </source>
</evidence>
<dbReference type="EMBL" id="LGRX02007343">
    <property type="protein sequence ID" value="KAK3275219.1"/>
    <property type="molecule type" value="Genomic_DNA"/>
</dbReference>
<reference evidence="2 3" key="1">
    <citation type="journal article" date="2015" name="Genome Biol. Evol.">
        <title>Comparative Genomics of a Bacterivorous Green Alga Reveals Evolutionary Causalities and Consequences of Phago-Mixotrophic Mode of Nutrition.</title>
        <authorList>
            <person name="Burns J.A."/>
            <person name="Paasch A."/>
            <person name="Narechania A."/>
            <person name="Kim E."/>
        </authorList>
    </citation>
    <scope>NUCLEOTIDE SEQUENCE [LARGE SCALE GENOMIC DNA]</scope>
    <source>
        <strain evidence="2 3">PLY_AMNH</strain>
    </source>
</reference>
<feature type="region of interest" description="Disordered" evidence="1">
    <location>
        <begin position="104"/>
        <end position="305"/>
    </location>
</feature>
<comment type="caution">
    <text evidence="2">The sequence shown here is derived from an EMBL/GenBank/DDBJ whole genome shotgun (WGS) entry which is preliminary data.</text>
</comment>
<organism evidence="2 3">
    <name type="scientific">Cymbomonas tetramitiformis</name>
    <dbReference type="NCBI Taxonomy" id="36881"/>
    <lineage>
        <taxon>Eukaryota</taxon>
        <taxon>Viridiplantae</taxon>
        <taxon>Chlorophyta</taxon>
        <taxon>Pyramimonadophyceae</taxon>
        <taxon>Pyramimonadales</taxon>
        <taxon>Pyramimonadaceae</taxon>
        <taxon>Cymbomonas</taxon>
    </lineage>
</organism>